<feature type="compositionally biased region" description="Low complexity" evidence="6">
    <location>
        <begin position="1833"/>
        <end position="1850"/>
    </location>
</feature>
<keyword evidence="5" id="KW-0233">DNA recombination</keyword>
<dbReference type="InterPro" id="IPR029071">
    <property type="entry name" value="Ubiquitin-like_domsf"/>
</dbReference>
<evidence type="ECO:0000256" key="2">
    <source>
        <dbReference type="ARBA" id="ARBA00022603"/>
    </source>
</evidence>
<dbReference type="EC" id="2.1.1.37" evidence="1"/>
<feature type="region of interest" description="Disordered" evidence="6">
    <location>
        <begin position="1509"/>
        <end position="1543"/>
    </location>
</feature>
<keyword evidence="4" id="KW-0949">S-adenosyl-L-methionine</keyword>
<name>A0ABN9XDS5_9DINO</name>
<evidence type="ECO:0000259" key="7">
    <source>
        <dbReference type="PROSITE" id="PS50053"/>
    </source>
</evidence>
<feature type="region of interest" description="Disordered" evidence="6">
    <location>
        <begin position="1889"/>
        <end position="1908"/>
    </location>
</feature>
<gene>
    <name evidence="8" type="ORF">PCOR1329_LOCUS75831</name>
</gene>
<dbReference type="Gene3D" id="1.10.443.10">
    <property type="entry name" value="Intergrase catalytic core"/>
    <property type="match status" value="1"/>
</dbReference>
<feature type="region of interest" description="Disordered" evidence="6">
    <location>
        <begin position="2654"/>
        <end position="2690"/>
    </location>
</feature>
<dbReference type="InterPro" id="IPR000626">
    <property type="entry name" value="Ubiquitin-like_dom"/>
</dbReference>
<sequence length="2984" mass="324483">MSDLRAWKSRLAAALEDGMTPLTFALWLIDAMFTHPGRLGRFCRGFLHHAHSPQQQGQRFRDVLPLAAPSLDSARAWKVTSRGSAAGTSSEPGPDFDGPSACAVAAELWVFIQVMLTNYQYAGTCGEEAWGHHSHYSAAQVNAVEVTREAVSYFLGGDLGRVQLPLLSEISTRASSAYDIDSGTRALPLRLGELRPGLPAADVAGRLDPRAHVSPEVLTWLDDPSVALLPRAQWPSEVPKARLLVDSPAEWARIVGHLYSLGIVEAIEDEQIFRADGVPVLNGAFAVEKRGVPEAGEQRQCRFIMNMVPANSYLKIMTQDLSTLTASTSWVTVVLEGQRVLLWSGDDQQGAFFVWKIPRAWRSFTTLKGRVPGRLVGRPDLKTAHVCSAVIPMGWLLAVTLFQHLHRRLGLRPPPAGAGLPEIDEWRRDKPLPIAQVGGCRSWYQFFIDDFDAPRIVNDTEGEVGVGSAYQKRQRASYQRNGVAWAERKAHLGETKVERMGVLVDGLRGRVSVPLMKLFETMLLGALLVTKDWVYWKTMLVLLGKLVRALEFRRVLFCILNEVWKFADGTHSGWVNSEMTEEILSGVGLLPLAFTDLRAEVDARVTCSDASEDGGGARTSLRLCPEALSKLTAAAAAGQEGRQHLMAGRLLLGEASLWRAWESRNPGLPPPAGDKIPAVLVIGLFDGIGGMIVSLSRLRTKIIGYVSSEVDPSARRVVRKRWPGLIDWGNIQDVGTQHIDKLVQLFGGIVDVVYCGAGSPCQDLSRLMFGRRGLEGQKSALFREIPRILGLLNAAFPGKVRSLVENVASMPFEDIERISSELQVTPCRFCSSCLVPNRRPRLYWLSWRLLPCKGYSYKDRGHFVEVISDGAARVELPWTSPGWIWNGGPLPVPTLVCARPSLLQPTRPAGIARASPEAKARWKKDDHRYHVGLYENACLLQHEATMELRPPSAEEREVLLGFDRGYTECAVKDGSGSSLETTRCFLLGNSFSVYAVSWLLQHSLVADEFQPQLWEPHALCHTGKCRAPWNDSAVYHQGDDYQYEPEAEQLVRHYLSIAERGGTDVRLDVHLPFRHRAWPRVSLEPSVWTWKVISSYRWRAGIGKHINALEIQAAVNTIKWRLRSGTGRPRRMLHLIDSQVAASVLTKGRSSSRVLRMHVKRWGALCWATGCYVMLGYIALQRLRGSQRLSDLRASAVTLKRYRIAVAEFLAFAIEGGFPLNSSAEADSALGAYVEDQWANEGTLSHGRYALAGCLFFAPELRTALPFAWSLVKTWQKLAPINRAYPASPEMALGLAGAAVSVGQPLLAALVLVTFDAMLRTKELRDLTYDDITFAEGGVILRLSETKMGVRTGNVQFVVVRTPAAVNLLRVAAERAQPTDHLCPYTYVQLQRLLKSLLAVASIPPARWSWYSFRSAGDFGTRTGGGLVKAVLDQEGMEEHLTSDTEVADDDADLEELRHQTSLRGRAGATVAFTAAAGSPRAPGEWEVTPVLLPEANSWGQVEGPGAYVSGEGGGQTLGGRSPGLAGGVPSGPRGAARPSSTAAPVRNDLPLVGVLSFLDTPVRRRWFVATLDGDVRVFRAQIAGATRTPGSDVVLGFKSEVMVDGRSLRDYGIVGESEIVATRKIRGGGDSGGGSENGQSFGWSCRRCLTPNRCGLECAMCGTPNPNLPSGDCLSDGLSDSDDDLGSAVGCGDDPNPDVMEPPVAADLQGPSFAAVLDQHGVLWAAPLGEVIGAGDEAVTAAPDSAPAPPVGALGAHGGDALPAPLGEDSLGQVAEAAGAVVFEGDPGLALNGHPAPPPRPQQLMVHVSQLMEDSESDSDCHAGAPPGLGGPAAPAESPAGSAPSEQAGQPASPSGQPEQPGILGVSPDASVSVAQEVQRRQQLLTAVTNMGKKGSKCEVRPNARRDEQVLDGRPGVVLRYPGDTASAAYVDNFLTLGQDPGAVASRLYNVVKLLRGLGLVVHELEGASRDREFLGMSLRDGRYLSVKSRNVWRLRYALDDLLARPRVSGHLLRVVAGHITWTSLVRRECLSLLHATYAFIQAAGSSPRPLWSAVRQELESVRNLLPLLCVDLQAEWHPYVACTDASPFGLGVVRRKLSRVQVQELGRQKEKFRFKTEGGAQARHRALEAVGVDEETAMILEHEEGPLWACDARPPDEEALEVTEFSEGRWATSCPWLLRLATVRWMLVPPSAPEAQTARAARGAPAAPRSPRHRGWASAVGVGALLVGCFLLPHRLGESGSMGWRLWATLSLVMPFLLQAAPLTLPPIKRSGLARARLGCSRGTRRRRGPSPARPSASAGQAYHQWALLPQDMTGQLPIKAALCRETPTLGRAGRIRPRPEAPPSTTPAEAASVYPVSGVYIMFFAQPTEQWPPGRRQPQQPPLHQRGAVRAITRDRCRARRMPCHGQSCHLSRVKPQARKSRLPTALHWPPAVTLSSDSPVGARFAMESEGDLDGRPHPLRSQPPAALAGLSGDLPSLAAVGEGRLHRRFVFVELFCGAGCITASLKADGFSAIGFDIGRGAHENHLVHEFFEVLQGWITSGCIAGIWLGTPCTTWSQALRRPLRSRRHPMGLPGLSVGEQARLEVGNLTFKFSCKVIRLAVKWNIAVYLENPAGSLMWHAPELARLLHAPCAQKIQLHMCQFGAPWRKCPGGKHERDHGHPSRNYKQGKCRRANSHAQPRKPLARRDAQHNYRAVLIVQLLMRCNSQSANFAAPLGPLRGAPRNAPHPRVPDHAPARAMQPIVRGDDFSTTDASAGPGAARLRGAGEAPADGGPPSGLQAIPEESAHSDAPTADAEQHLEISQQRQVIHEACHCHRWEVGAGERGQMNEDEHLDETCCVLGVIEAKFSHASSCVEYTEVKQTKRVTSWMIRIFFSCTVAFSIPVTSLISVEAFWKGAIMGAGPCIFTKVVCAIFMGPSRSVCSIRGEDEKAGVEADGMGTWWPHPSRWRSSRAERNQRGTHAACQASSLQGHMQSKQHNI</sequence>
<evidence type="ECO:0000256" key="1">
    <source>
        <dbReference type="ARBA" id="ARBA00011975"/>
    </source>
</evidence>
<dbReference type="Gene3D" id="3.40.50.150">
    <property type="entry name" value="Vaccinia Virus protein VP39"/>
    <property type="match status" value="1"/>
</dbReference>
<feature type="compositionally biased region" description="Basic and acidic residues" evidence="6">
    <location>
        <begin position="1897"/>
        <end position="1908"/>
    </location>
</feature>
<dbReference type="EMBL" id="CAUYUJ010020380">
    <property type="protein sequence ID" value="CAK0897758.1"/>
    <property type="molecule type" value="Genomic_DNA"/>
</dbReference>
<feature type="compositionally biased region" description="Low complexity" evidence="6">
    <location>
        <begin position="2757"/>
        <end position="2781"/>
    </location>
</feature>
<proteinExistence type="predicted"/>
<evidence type="ECO:0000256" key="4">
    <source>
        <dbReference type="ARBA" id="ARBA00022691"/>
    </source>
</evidence>
<feature type="compositionally biased region" description="Polar residues" evidence="6">
    <location>
        <begin position="2969"/>
        <end position="2984"/>
    </location>
</feature>
<evidence type="ECO:0000256" key="6">
    <source>
        <dbReference type="SAM" id="MobiDB-lite"/>
    </source>
</evidence>
<dbReference type="Proteomes" id="UP001189429">
    <property type="component" value="Unassembled WGS sequence"/>
</dbReference>
<feature type="region of interest" description="Disordered" evidence="6">
    <location>
        <begin position="2719"/>
        <end position="2738"/>
    </location>
</feature>
<feature type="compositionally biased region" description="Low complexity" evidence="6">
    <location>
        <begin position="2374"/>
        <end position="2389"/>
    </location>
</feature>
<feature type="region of interest" description="Disordered" evidence="6">
    <location>
        <begin position="1741"/>
        <end position="1769"/>
    </location>
</feature>
<dbReference type="InterPro" id="IPR011010">
    <property type="entry name" value="DNA_brk_join_enz"/>
</dbReference>
<evidence type="ECO:0000256" key="5">
    <source>
        <dbReference type="ARBA" id="ARBA00023172"/>
    </source>
</evidence>
<comment type="caution">
    <text evidence="8">The sequence shown here is derived from an EMBL/GenBank/DDBJ whole genome shotgun (WGS) entry which is preliminary data.</text>
</comment>
<keyword evidence="2" id="KW-0489">Methyltransferase</keyword>
<feature type="region of interest" description="Disordered" evidence="6">
    <location>
        <begin position="2956"/>
        <end position="2984"/>
    </location>
</feature>
<evidence type="ECO:0000256" key="3">
    <source>
        <dbReference type="ARBA" id="ARBA00022679"/>
    </source>
</evidence>
<dbReference type="InterPro" id="IPR001525">
    <property type="entry name" value="C5_MeTfrase"/>
</dbReference>
<evidence type="ECO:0000313" key="8">
    <source>
        <dbReference type="EMBL" id="CAK0897758.1"/>
    </source>
</evidence>
<dbReference type="InterPro" id="IPR029063">
    <property type="entry name" value="SAM-dependent_MTases_sf"/>
</dbReference>
<feature type="region of interest" description="Disordered" evidence="6">
    <location>
        <begin position="2750"/>
        <end position="2801"/>
    </location>
</feature>
<dbReference type="PANTHER" id="PTHR23068">
    <property type="entry name" value="DNA CYTOSINE-5- -METHYLTRANSFERASE 3-RELATED"/>
    <property type="match status" value="1"/>
</dbReference>
<feature type="compositionally biased region" description="Basic residues" evidence="6">
    <location>
        <begin position="2665"/>
        <end position="2687"/>
    </location>
</feature>
<dbReference type="InterPro" id="IPR013762">
    <property type="entry name" value="Integrase-like_cat_sf"/>
</dbReference>
<feature type="compositionally biased region" description="Low complexity" evidence="6">
    <location>
        <begin position="2292"/>
        <end position="2301"/>
    </location>
</feature>
<dbReference type="PANTHER" id="PTHR23068:SF25">
    <property type="entry name" value="DNA (CYTOSINE-5)-METHYLTRANSFERASE DRM2"/>
    <property type="match status" value="1"/>
</dbReference>
<reference evidence="8" key="1">
    <citation type="submission" date="2023-10" db="EMBL/GenBank/DDBJ databases">
        <authorList>
            <person name="Chen Y."/>
            <person name="Shah S."/>
            <person name="Dougan E. K."/>
            <person name="Thang M."/>
            <person name="Chan C."/>
        </authorList>
    </citation>
    <scope>NUCLEOTIDE SEQUENCE [LARGE SCALE GENOMIC DNA]</scope>
</reference>
<dbReference type="SUPFAM" id="SSF56349">
    <property type="entry name" value="DNA breaking-rejoining enzymes"/>
    <property type="match status" value="1"/>
</dbReference>
<dbReference type="SUPFAM" id="SSF53335">
    <property type="entry name" value="S-adenosyl-L-methionine-dependent methyltransferases"/>
    <property type="match status" value="1"/>
</dbReference>
<keyword evidence="9" id="KW-1185">Reference proteome</keyword>
<feature type="compositionally biased region" description="Gly residues" evidence="6">
    <location>
        <begin position="1511"/>
        <end position="1530"/>
    </location>
</feature>
<feature type="region of interest" description="Disordered" evidence="6">
    <location>
        <begin position="2278"/>
        <end position="2301"/>
    </location>
</feature>
<feature type="region of interest" description="Disordered" evidence="6">
    <location>
        <begin position="1813"/>
        <end position="1875"/>
    </location>
</feature>
<dbReference type="SUPFAM" id="SSF54236">
    <property type="entry name" value="Ubiquitin-like"/>
    <property type="match status" value="1"/>
</dbReference>
<accession>A0ABN9XDS5</accession>
<protein>
    <recommendedName>
        <fullName evidence="1">DNA (cytosine-5-)-methyltransferase</fullName>
        <ecNumber evidence="1">2.1.1.37</ecNumber>
    </recommendedName>
</protein>
<feature type="region of interest" description="Disordered" evidence="6">
    <location>
        <begin position="2332"/>
        <end position="2352"/>
    </location>
</feature>
<organism evidence="8 9">
    <name type="scientific">Prorocentrum cordatum</name>
    <dbReference type="NCBI Taxonomy" id="2364126"/>
    <lineage>
        <taxon>Eukaryota</taxon>
        <taxon>Sar</taxon>
        <taxon>Alveolata</taxon>
        <taxon>Dinophyceae</taxon>
        <taxon>Prorocentrales</taxon>
        <taxon>Prorocentraceae</taxon>
        <taxon>Prorocentrum</taxon>
    </lineage>
</organism>
<feature type="domain" description="Ubiquitin-like" evidence="7">
    <location>
        <begin position="1576"/>
        <end position="1629"/>
    </location>
</feature>
<feature type="non-terminal residue" evidence="8">
    <location>
        <position position="2984"/>
    </location>
</feature>
<dbReference type="Pfam" id="PF00145">
    <property type="entry name" value="DNA_methylase"/>
    <property type="match status" value="1"/>
</dbReference>
<keyword evidence="3" id="KW-0808">Transferase</keyword>
<dbReference type="InterPro" id="IPR050390">
    <property type="entry name" value="C5-Methyltransferase"/>
</dbReference>
<evidence type="ECO:0000313" key="9">
    <source>
        <dbReference type="Proteomes" id="UP001189429"/>
    </source>
</evidence>
<feature type="region of interest" description="Disordered" evidence="6">
    <location>
        <begin position="2373"/>
        <end position="2392"/>
    </location>
</feature>
<dbReference type="PROSITE" id="PS50053">
    <property type="entry name" value="UBIQUITIN_2"/>
    <property type="match status" value="1"/>
</dbReference>